<dbReference type="GO" id="GO:0046872">
    <property type="term" value="F:metal ion binding"/>
    <property type="evidence" value="ECO:0007669"/>
    <property type="project" value="UniProtKB-KW"/>
</dbReference>
<keyword evidence="3" id="KW-0104">Cadmium</keyword>
<comment type="caution">
    <text evidence="12">The sequence shown here is derived from an EMBL/GenBank/DDBJ whole genome shotgun (WGS) entry which is preliminary data.</text>
</comment>
<evidence type="ECO:0000256" key="6">
    <source>
        <dbReference type="ARBA" id="ARBA00022989"/>
    </source>
</evidence>
<comment type="catalytic activity">
    <reaction evidence="9">
        <text>Cd(2+)(in) + ATP + H2O = Cd(2+)(out) + ADP + phosphate + H(+)</text>
        <dbReference type="Rhea" id="RHEA:12132"/>
        <dbReference type="ChEBI" id="CHEBI:15377"/>
        <dbReference type="ChEBI" id="CHEBI:15378"/>
        <dbReference type="ChEBI" id="CHEBI:30616"/>
        <dbReference type="ChEBI" id="CHEBI:43474"/>
        <dbReference type="ChEBI" id="CHEBI:48775"/>
        <dbReference type="ChEBI" id="CHEBI:456216"/>
        <dbReference type="EC" id="7.2.2.21"/>
    </reaction>
</comment>
<organism evidence="12 13">
    <name type="scientific">Gemella sanguinis</name>
    <dbReference type="NCBI Taxonomy" id="84135"/>
    <lineage>
        <taxon>Bacteria</taxon>
        <taxon>Bacillati</taxon>
        <taxon>Bacillota</taxon>
        <taxon>Bacilli</taxon>
        <taxon>Bacillales</taxon>
        <taxon>Gemellaceae</taxon>
        <taxon>Gemella</taxon>
    </lineage>
</organism>
<dbReference type="Pfam" id="PF00702">
    <property type="entry name" value="Hydrolase"/>
    <property type="match status" value="1"/>
</dbReference>
<dbReference type="InterPro" id="IPR023299">
    <property type="entry name" value="ATPase_P-typ_cyto_dom_N"/>
</dbReference>
<dbReference type="InterPro" id="IPR018303">
    <property type="entry name" value="ATPase_P-typ_P_site"/>
</dbReference>
<dbReference type="InterPro" id="IPR044492">
    <property type="entry name" value="P_typ_ATPase_HD_dom"/>
</dbReference>
<dbReference type="Gene3D" id="3.40.50.1000">
    <property type="entry name" value="HAD superfamily/HAD-like"/>
    <property type="match status" value="1"/>
</dbReference>
<gene>
    <name evidence="12" type="ORF">CJ218_05040</name>
</gene>
<dbReference type="InterPro" id="IPR051014">
    <property type="entry name" value="Cation_Transport_ATPase_IB"/>
</dbReference>
<keyword evidence="10" id="KW-0479">Metal-binding</keyword>
<proteinExistence type="inferred from homology"/>
<dbReference type="PANTHER" id="PTHR48085:SF5">
    <property type="entry name" value="CADMIUM_ZINC-TRANSPORTING ATPASE HMA4-RELATED"/>
    <property type="match status" value="1"/>
</dbReference>
<comment type="subcellular location">
    <subcellularLocation>
        <location evidence="10">Cell membrane</location>
    </subcellularLocation>
    <subcellularLocation>
        <location evidence="1">Membrane</location>
        <topology evidence="1">Multi-pass membrane protein</topology>
    </subcellularLocation>
</comment>
<evidence type="ECO:0000256" key="3">
    <source>
        <dbReference type="ARBA" id="ARBA00022539"/>
    </source>
</evidence>
<keyword evidence="10" id="KW-0547">Nucleotide-binding</keyword>
<dbReference type="SUPFAM" id="SSF81653">
    <property type="entry name" value="Calcium ATPase, transduction domain A"/>
    <property type="match status" value="1"/>
</dbReference>
<dbReference type="EC" id="7.2.2.21" evidence="8"/>
<dbReference type="NCBIfam" id="TIGR01494">
    <property type="entry name" value="ATPase_P-type"/>
    <property type="match status" value="1"/>
</dbReference>
<dbReference type="SUPFAM" id="SSF56784">
    <property type="entry name" value="HAD-like"/>
    <property type="match status" value="1"/>
</dbReference>
<evidence type="ECO:0000313" key="13">
    <source>
        <dbReference type="Proteomes" id="UP000235670"/>
    </source>
</evidence>
<dbReference type="SFLD" id="SFLDS00003">
    <property type="entry name" value="Haloacid_Dehalogenase"/>
    <property type="match status" value="1"/>
</dbReference>
<dbReference type="InterPro" id="IPR008250">
    <property type="entry name" value="ATPase_P-typ_transduc_dom_A_sf"/>
</dbReference>
<dbReference type="GO" id="GO:0016887">
    <property type="term" value="F:ATP hydrolysis activity"/>
    <property type="evidence" value="ECO:0007669"/>
    <property type="project" value="InterPro"/>
</dbReference>
<keyword evidence="6" id="KW-1133">Transmembrane helix</keyword>
<keyword evidence="7" id="KW-0472">Membrane</keyword>
<evidence type="ECO:0000256" key="1">
    <source>
        <dbReference type="ARBA" id="ARBA00004141"/>
    </source>
</evidence>
<dbReference type="PROSITE" id="PS00154">
    <property type="entry name" value="ATPASE_E1_E2"/>
    <property type="match status" value="1"/>
</dbReference>
<dbReference type="Proteomes" id="UP000235670">
    <property type="component" value="Unassembled WGS sequence"/>
</dbReference>
<dbReference type="PRINTS" id="PR00119">
    <property type="entry name" value="CATATPASE"/>
</dbReference>
<keyword evidence="4" id="KW-0812">Transmembrane</keyword>
<evidence type="ECO:0000256" key="7">
    <source>
        <dbReference type="ARBA" id="ARBA00023136"/>
    </source>
</evidence>
<dbReference type="GO" id="GO:0008551">
    <property type="term" value="F:P-type cadmium transporter activity"/>
    <property type="evidence" value="ECO:0007669"/>
    <property type="project" value="UniProtKB-EC"/>
</dbReference>
<dbReference type="SFLD" id="SFLDF00027">
    <property type="entry name" value="p-type_atpase"/>
    <property type="match status" value="1"/>
</dbReference>
<keyword evidence="10" id="KW-1003">Cell membrane</keyword>
<dbReference type="PANTHER" id="PTHR48085">
    <property type="entry name" value="CADMIUM/ZINC-TRANSPORTING ATPASE HMA2-RELATED"/>
    <property type="match status" value="1"/>
</dbReference>
<keyword evidence="5" id="KW-1278">Translocase</keyword>
<keyword evidence="10" id="KW-0067">ATP-binding</keyword>
<dbReference type="GO" id="GO:0005886">
    <property type="term" value="C:plasma membrane"/>
    <property type="evidence" value="ECO:0007669"/>
    <property type="project" value="UniProtKB-SubCell"/>
</dbReference>
<dbReference type="NCBIfam" id="TIGR01525">
    <property type="entry name" value="ATPase-IB_hvy"/>
    <property type="match status" value="1"/>
</dbReference>
<dbReference type="OrthoDB" id="9813266at2"/>
<evidence type="ECO:0000256" key="10">
    <source>
        <dbReference type="RuleBase" id="RU362081"/>
    </source>
</evidence>
<dbReference type="InterPro" id="IPR036412">
    <property type="entry name" value="HAD-like_sf"/>
</dbReference>
<evidence type="ECO:0000256" key="9">
    <source>
        <dbReference type="ARBA" id="ARBA00049338"/>
    </source>
</evidence>
<evidence type="ECO:0000256" key="2">
    <source>
        <dbReference type="ARBA" id="ARBA00006024"/>
    </source>
</evidence>
<dbReference type="InterPro" id="IPR059000">
    <property type="entry name" value="ATPase_P-type_domA"/>
</dbReference>
<evidence type="ECO:0000256" key="4">
    <source>
        <dbReference type="ARBA" id="ARBA00022692"/>
    </source>
</evidence>
<dbReference type="InterPro" id="IPR001757">
    <property type="entry name" value="P_typ_ATPase"/>
</dbReference>
<dbReference type="Gene3D" id="2.70.150.10">
    <property type="entry name" value="Calcium-transporting ATPase, cytoplasmic transduction domain A"/>
    <property type="match status" value="1"/>
</dbReference>
<comment type="similarity">
    <text evidence="2 10">Belongs to the cation transport ATPase (P-type) (TC 3.A.3) family. Type IB subfamily.</text>
</comment>
<dbReference type="SFLD" id="SFLDG00002">
    <property type="entry name" value="C1.7:_P-type_atpase_like"/>
    <property type="match status" value="1"/>
</dbReference>
<dbReference type="EMBL" id="PNGT01000004">
    <property type="protein sequence ID" value="PMC52490.1"/>
    <property type="molecule type" value="Genomic_DNA"/>
</dbReference>
<dbReference type="AlphaFoldDB" id="A0A2N6SF08"/>
<dbReference type="Gene3D" id="3.40.1110.10">
    <property type="entry name" value="Calcium-transporting ATPase, cytoplasmic domain N"/>
    <property type="match status" value="1"/>
</dbReference>
<dbReference type="InterPro" id="IPR027256">
    <property type="entry name" value="P-typ_ATPase_IB"/>
</dbReference>
<dbReference type="Pfam" id="PF00122">
    <property type="entry name" value="E1-E2_ATPase"/>
    <property type="match status" value="1"/>
</dbReference>
<accession>A0A2N6SF08</accession>
<feature type="domain" description="P-type ATPase A" evidence="11">
    <location>
        <begin position="193"/>
        <end position="289"/>
    </location>
</feature>
<dbReference type="InterPro" id="IPR023214">
    <property type="entry name" value="HAD_sf"/>
</dbReference>
<evidence type="ECO:0000259" key="11">
    <source>
        <dbReference type="Pfam" id="PF00122"/>
    </source>
</evidence>
<sequence>MEFKILHLSSGRARIRANFRLTPDVKAYFKKQAKKIQSINKVEFYQDEYTFAVIFKTNQNECLKKFLELIDVKQIRDCYENPVLKAEETPYTIIADAVFWRTVSKLFIPLPLRTVYIWWKASKYFRDTLKLLAKKQVTMETLDSTAIFVSLVTGARETASSIMFILELGESLNNWSEKKSVKELEKSLISFDKEVWLVEDEGNRKIPSSEVKKDDVILISEGNEILFDGIVTGGGASIDESSLTGESFPVTKKIGDKVYSNTIVVHGEIKLKVENPQVNGRIYHLIQLMKESENREDTYHYKYIKLADSIVKYNFIAMGLTYLFTRSFAKAISFLLVDYSCALKLSTPVAYLTTIKNLIDKKIVVKNSVTLDKYGDIDTFVFDKTGTITVSRPYIREVLPFYEYSYEEVVKIGACLEEHIYHPIASAVVSKAEEDGIEHEEMHTELYHIASRGIVSHIDGEKVVIGSSQLIKDENILVTVDQERIIAEKQEQYNLLFLGYKGKLISIFCIDIPLRNEANSVLAELRNKGKKVVLLTGDNDVRTNKILKDITFDEVYTNMTPVTKFEYIRKEKEQGRRVLMIGDGLNDSAALSESDISIVMNESADLSKQISDVVLQSDSLDSLLLLSDVSKKLRAQMSSNVKGTVTINSSLIFLGLVNVLSPNLLALLHNLTTFGIVLKNFKIK</sequence>
<protein>
    <recommendedName>
        <fullName evidence="8">Cd(2+)-exporting ATPase</fullName>
        <ecNumber evidence="8">7.2.2.21</ecNumber>
    </recommendedName>
</protein>
<evidence type="ECO:0000313" key="12">
    <source>
        <dbReference type="EMBL" id="PMC52490.1"/>
    </source>
</evidence>
<dbReference type="RefSeq" id="WP_102189853.1">
    <property type="nucleotide sequence ID" value="NZ_PNGT01000004.1"/>
</dbReference>
<dbReference type="GO" id="GO:0005524">
    <property type="term" value="F:ATP binding"/>
    <property type="evidence" value="ECO:0007669"/>
    <property type="project" value="UniProtKB-UniRule"/>
</dbReference>
<evidence type="ECO:0000256" key="5">
    <source>
        <dbReference type="ARBA" id="ARBA00022967"/>
    </source>
</evidence>
<dbReference type="STRING" id="84135.GCA_001052115_01396"/>
<reference evidence="12 13" key="1">
    <citation type="submission" date="2017-09" db="EMBL/GenBank/DDBJ databases">
        <title>Bacterial strain isolated from the female urinary microbiota.</title>
        <authorList>
            <person name="Thomas-White K."/>
            <person name="Kumar N."/>
            <person name="Forster S."/>
            <person name="Putonti C."/>
            <person name="Lawley T."/>
            <person name="Wolfe A.J."/>
        </authorList>
    </citation>
    <scope>NUCLEOTIDE SEQUENCE [LARGE SCALE GENOMIC DNA]</scope>
    <source>
        <strain evidence="12 13">UMB0186</strain>
    </source>
</reference>
<name>A0A2N6SF08_9BACL</name>
<evidence type="ECO:0000256" key="8">
    <source>
        <dbReference type="ARBA" id="ARBA00039103"/>
    </source>
</evidence>